<evidence type="ECO:0000259" key="2">
    <source>
        <dbReference type="Pfam" id="PF05685"/>
    </source>
</evidence>
<dbReference type="InterPro" id="IPR008538">
    <property type="entry name" value="Uma2"/>
</dbReference>
<dbReference type="AlphaFoldDB" id="K9UFA7"/>
<feature type="domain" description="Putative restriction endonuclease" evidence="2">
    <location>
        <begin position="23"/>
        <end position="160"/>
    </location>
</feature>
<evidence type="ECO:0000313" key="4">
    <source>
        <dbReference type="Proteomes" id="UP000010366"/>
    </source>
</evidence>
<accession>K9UFA7</accession>
<dbReference type="RefSeq" id="WP_015159060.1">
    <property type="nucleotide sequence ID" value="NC_019697.1"/>
</dbReference>
<keyword evidence="4" id="KW-1185">Reference proteome</keyword>
<organism evidence="3 4">
    <name type="scientific">Chamaesiphon minutus (strain ATCC 27169 / PCC 6605)</name>
    <dbReference type="NCBI Taxonomy" id="1173020"/>
    <lineage>
        <taxon>Bacteria</taxon>
        <taxon>Bacillati</taxon>
        <taxon>Cyanobacteriota</taxon>
        <taxon>Cyanophyceae</taxon>
        <taxon>Gomontiellales</taxon>
        <taxon>Chamaesiphonaceae</taxon>
        <taxon>Chamaesiphon</taxon>
    </lineage>
</organism>
<dbReference type="eggNOG" id="COG4636">
    <property type="taxonomic scope" value="Bacteria"/>
</dbReference>
<dbReference type="InterPro" id="IPR011335">
    <property type="entry name" value="Restrct_endonuc-II-like"/>
</dbReference>
<dbReference type="PATRIC" id="fig|1173020.3.peg.2018"/>
<dbReference type="InterPro" id="IPR012296">
    <property type="entry name" value="Nuclease_put_TT1808"/>
</dbReference>
<dbReference type="KEGG" id="cmp:Cha6605_1767"/>
<keyword evidence="1" id="KW-0175">Coiled coil</keyword>
<dbReference type="PANTHER" id="PTHR33352">
    <property type="entry name" value="SLR1095 PROTEIN"/>
    <property type="match status" value="1"/>
</dbReference>
<dbReference type="OrthoDB" id="428258at2"/>
<dbReference type="HOGENOM" id="CLU_075279_2_0_3"/>
<dbReference type="SUPFAM" id="SSF52980">
    <property type="entry name" value="Restriction endonuclease-like"/>
    <property type="match status" value="1"/>
</dbReference>
<dbReference type="Pfam" id="PF05685">
    <property type="entry name" value="Uma2"/>
    <property type="match status" value="1"/>
</dbReference>
<dbReference type="EMBL" id="CP003600">
    <property type="protein sequence ID" value="AFY92889.1"/>
    <property type="molecule type" value="Genomic_DNA"/>
</dbReference>
<dbReference type="CDD" id="cd06260">
    <property type="entry name" value="DUF820-like"/>
    <property type="match status" value="1"/>
</dbReference>
<dbReference type="Gene3D" id="3.90.1570.10">
    <property type="entry name" value="tt1808, chain A"/>
    <property type="match status" value="1"/>
</dbReference>
<name>K9UFA7_CHAP6</name>
<sequence>MYQYELPRYLPTADELPNSDDTPVDNELQEIIPNLLKSILRMLWKGRMDWFFGIDMGIYTHPEQPPIVPDGFLSLNVERSFDENLRLSYLLWEEEISPTLVLEVVSAKPGGEYTTKLDKYAELGVLYYVIYNPKRRRKSKLEIHKLIQGNYELQNANPLWMPEIGLGIGSERAEYDDLMREWLYWYDENDNRYPTPYEQIELERQRANDADRLIEQERQRADRLAAKLRDLGIDPD</sequence>
<dbReference type="Proteomes" id="UP000010366">
    <property type="component" value="Chromosome"/>
</dbReference>
<proteinExistence type="predicted"/>
<gene>
    <name evidence="3" type="ORF">Cha6605_1767</name>
</gene>
<dbReference type="STRING" id="1173020.Cha6605_1767"/>
<reference evidence="3 4" key="1">
    <citation type="submission" date="2012-05" db="EMBL/GenBank/DDBJ databases">
        <title>Finished chromosome of genome of Chamaesiphon sp. PCC 6605.</title>
        <authorList>
            <consortium name="US DOE Joint Genome Institute"/>
            <person name="Gugger M."/>
            <person name="Coursin T."/>
            <person name="Rippka R."/>
            <person name="Tandeau De Marsac N."/>
            <person name="Huntemann M."/>
            <person name="Wei C.-L."/>
            <person name="Han J."/>
            <person name="Detter J.C."/>
            <person name="Han C."/>
            <person name="Tapia R."/>
            <person name="Chen A."/>
            <person name="Kyrpides N."/>
            <person name="Mavromatis K."/>
            <person name="Markowitz V."/>
            <person name="Szeto E."/>
            <person name="Ivanova N."/>
            <person name="Pagani I."/>
            <person name="Pati A."/>
            <person name="Goodwin L."/>
            <person name="Nordberg H.P."/>
            <person name="Cantor M.N."/>
            <person name="Hua S.X."/>
            <person name="Woyke T."/>
            <person name="Kerfeld C.A."/>
        </authorList>
    </citation>
    <scope>NUCLEOTIDE SEQUENCE [LARGE SCALE GENOMIC DNA]</scope>
    <source>
        <strain evidence="4">ATCC 27169 / PCC 6605</strain>
    </source>
</reference>
<evidence type="ECO:0000256" key="1">
    <source>
        <dbReference type="SAM" id="Coils"/>
    </source>
</evidence>
<feature type="coiled-coil region" evidence="1">
    <location>
        <begin position="200"/>
        <end position="234"/>
    </location>
</feature>
<evidence type="ECO:0000313" key="3">
    <source>
        <dbReference type="EMBL" id="AFY92889.1"/>
    </source>
</evidence>
<protein>
    <recommendedName>
        <fullName evidence="2">Putative restriction endonuclease domain-containing protein</fullName>
    </recommendedName>
</protein>
<dbReference type="PANTHER" id="PTHR33352:SF3">
    <property type="entry name" value="SLR1612 PROTEIN"/>
    <property type="match status" value="1"/>
</dbReference>